<accession>L0A0F9</accession>
<proteinExistence type="predicted"/>
<dbReference type="STRING" id="937777.Deipe_1814"/>
<dbReference type="PANTHER" id="PTHR43355:SF2">
    <property type="entry name" value="FLAVIN REDUCTASE (NADPH)"/>
    <property type="match status" value="1"/>
</dbReference>
<dbReference type="GO" id="GO:0016646">
    <property type="term" value="F:oxidoreductase activity, acting on the CH-NH group of donors, NAD or NADP as acceptor"/>
    <property type="evidence" value="ECO:0007669"/>
    <property type="project" value="TreeGrafter"/>
</dbReference>
<dbReference type="eggNOG" id="COG2910">
    <property type="taxonomic scope" value="Bacteria"/>
</dbReference>
<evidence type="ECO:0000313" key="2">
    <source>
        <dbReference type="EMBL" id="AFZ67331.1"/>
    </source>
</evidence>
<dbReference type="Pfam" id="PF13460">
    <property type="entry name" value="NAD_binding_10"/>
    <property type="match status" value="1"/>
</dbReference>
<protein>
    <submittedName>
        <fullName evidence="2">Putative NADH-flavin reductase</fullName>
    </submittedName>
</protein>
<gene>
    <name evidence="2" type="ordered locus">Deipe_1814</name>
</gene>
<dbReference type="InterPro" id="IPR036291">
    <property type="entry name" value="NAD(P)-bd_dom_sf"/>
</dbReference>
<evidence type="ECO:0000259" key="1">
    <source>
        <dbReference type="Pfam" id="PF13460"/>
    </source>
</evidence>
<dbReference type="HOGENOM" id="CLU_025711_3_1_0"/>
<dbReference type="Gene3D" id="3.40.50.720">
    <property type="entry name" value="NAD(P)-binding Rossmann-like Domain"/>
    <property type="match status" value="1"/>
</dbReference>
<dbReference type="OrthoDB" id="9785372at2"/>
<dbReference type="AlphaFoldDB" id="L0A0F9"/>
<dbReference type="PATRIC" id="fig|937777.3.peg.1815"/>
<organism evidence="2 3">
    <name type="scientific">Deinococcus peraridilitoris (strain DSM 19664 / LMG 22246 / CIP 109416 / KR-200)</name>
    <dbReference type="NCBI Taxonomy" id="937777"/>
    <lineage>
        <taxon>Bacteria</taxon>
        <taxon>Thermotogati</taxon>
        <taxon>Deinococcota</taxon>
        <taxon>Deinococci</taxon>
        <taxon>Deinococcales</taxon>
        <taxon>Deinococcaceae</taxon>
        <taxon>Deinococcus</taxon>
    </lineage>
</organism>
<dbReference type="InterPro" id="IPR051606">
    <property type="entry name" value="Polyketide_Oxido-like"/>
</dbReference>
<name>L0A0F9_DEIPD</name>
<dbReference type="EMBL" id="CP003382">
    <property type="protein sequence ID" value="AFZ67331.1"/>
    <property type="molecule type" value="Genomic_DNA"/>
</dbReference>
<dbReference type="PANTHER" id="PTHR43355">
    <property type="entry name" value="FLAVIN REDUCTASE (NADPH)"/>
    <property type="match status" value="1"/>
</dbReference>
<evidence type="ECO:0000313" key="3">
    <source>
        <dbReference type="Proteomes" id="UP000010467"/>
    </source>
</evidence>
<sequence length="209" mass="22617">MKILLIGASGFVGGRILQEALNRSHEVTALVRRAGTLSEHAHLRTVHGDATDTALLTQLAREHDAIILSVTARKPGDTPVPEVARAVMQSVKSAATTRLFVVGGAGSLEVAPGLALIDTPEFPQEYKAEAQQSREVLQELRTSELNWTYLSPAIEIAPGERTASFRTGGDTLMTDGQGRSFISAEDYAVAVLNELEGPRHERRRFSVAY</sequence>
<dbReference type="SUPFAM" id="SSF51735">
    <property type="entry name" value="NAD(P)-binding Rossmann-fold domains"/>
    <property type="match status" value="1"/>
</dbReference>
<keyword evidence="3" id="KW-1185">Reference proteome</keyword>
<dbReference type="InterPro" id="IPR016040">
    <property type="entry name" value="NAD(P)-bd_dom"/>
</dbReference>
<feature type="domain" description="NAD(P)-binding" evidence="1">
    <location>
        <begin position="7"/>
        <end position="193"/>
    </location>
</feature>
<dbReference type="KEGG" id="dpd:Deipe_1814"/>
<reference evidence="3" key="1">
    <citation type="submission" date="2012-03" db="EMBL/GenBank/DDBJ databases">
        <title>Complete sequence of chromosome of Deinococcus peraridilitoris DSM 19664.</title>
        <authorList>
            <person name="Lucas S."/>
            <person name="Copeland A."/>
            <person name="Lapidus A."/>
            <person name="Glavina del Rio T."/>
            <person name="Dalin E."/>
            <person name="Tice H."/>
            <person name="Bruce D."/>
            <person name="Goodwin L."/>
            <person name="Pitluck S."/>
            <person name="Peters L."/>
            <person name="Mikhailova N."/>
            <person name="Lu M."/>
            <person name="Kyrpides N."/>
            <person name="Mavromatis K."/>
            <person name="Ivanova N."/>
            <person name="Brettin T."/>
            <person name="Detter J.C."/>
            <person name="Han C."/>
            <person name="Larimer F."/>
            <person name="Land M."/>
            <person name="Hauser L."/>
            <person name="Markowitz V."/>
            <person name="Cheng J.-F."/>
            <person name="Hugenholtz P."/>
            <person name="Woyke T."/>
            <person name="Wu D."/>
            <person name="Pukall R."/>
            <person name="Steenblock K."/>
            <person name="Brambilla E."/>
            <person name="Klenk H.-P."/>
            <person name="Eisen J.A."/>
        </authorList>
    </citation>
    <scope>NUCLEOTIDE SEQUENCE [LARGE SCALE GENOMIC DNA]</scope>
    <source>
        <strain evidence="3">DSM 19664 / LMG 22246 / CIP 109416 / KR-200</strain>
    </source>
</reference>
<dbReference type="RefSeq" id="WP_015235636.1">
    <property type="nucleotide sequence ID" value="NC_019793.1"/>
</dbReference>
<dbReference type="Proteomes" id="UP000010467">
    <property type="component" value="Chromosome"/>
</dbReference>